<gene>
    <name evidence="2" type="primary">FAN1_4</name>
    <name evidence="2" type="ORF">OS493_016522</name>
</gene>
<dbReference type="PANTHER" id="PTHR15749">
    <property type="entry name" value="FANCONI-ASSOCIATED NUCLEASE 1"/>
    <property type="match status" value="1"/>
</dbReference>
<dbReference type="AlphaFoldDB" id="A0A9X0D4I9"/>
<keyword evidence="1" id="KW-0464">Manganese</keyword>
<dbReference type="EC" id="3.1.4.1" evidence="1"/>
<dbReference type="GO" id="GO:0046872">
    <property type="term" value="F:metal ion binding"/>
    <property type="evidence" value="ECO:0007669"/>
    <property type="project" value="UniProtKB-KW"/>
</dbReference>
<name>A0A9X0D4I9_9CNID</name>
<dbReference type="Proteomes" id="UP001163046">
    <property type="component" value="Unassembled WGS sequence"/>
</dbReference>
<organism evidence="2 3">
    <name type="scientific">Desmophyllum pertusum</name>
    <dbReference type="NCBI Taxonomy" id="174260"/>
    <lineage>
        <taxon>Eukaryota</taxon>
        <taxon>Metazoa</taxon>
        <taxon>Cnidaria</taxon>
        <taxon>Anthozoa</taxon>
        <taxon>Hexacorallia</taxon>
        <taxon>Scleractinia</taxon>
        <taxon>Caryophylliina</taxon>
        <taxon>Caryophylliidae</taxon>
        <taxon>Desmophyllum</taxon>
    </lineage>
</organism>
<keyword evidence="1" id="KW-0539">Nucleus</keyword>
<keyword evidence="1 2" id="KW-0378">Hydrolase</keyword>
<evidence type="ECO:0000313" key="3">
    <source>
        <dbReference type="Proteomes" id="UP001163046"/>
    </source>
</evidence>
<comment type="function">
    <text evidence="1">Nuclease required for the repair of DNA interstrand cross-links (ICL). Acts as a 5'-3' exonuclease that anchors at a cut end of DNA and cleaves DNA successively at every third nucleotide, allowing to excise an ICL from one strand through flanking incisions.</text>
</comment>
<dbReference type="GO" id="GO:0036297">
    <property type="term" value="P:interstrand cross-link repair"/>
    <property type="evidence" value="ECO:0007669"/>
    <property type="project" value="InterPro"/>
</dbReference>
<comment type="caution">
    <text evidence="2">The sequence shown here is derived from an EMBL/GenBank/DDBJ whole genome shotgun (WGS) entry which is preliminary data.</text>
</comment>
<comment type="subcellular location">
    <subcellularLocation>
        <location evidence="1">Nucleus</location>
    </subcellularLocation>
</comment>
<keyword evidence="1" id="KW-0479">Metal-binding</keyword>
<evidence type="ECO:0000313" key="2">
    <source>
        <dbReference type="EMBL" id="KAJ7385438.1"/>
    </source>
</evidence>
<accession>A0A9X0D4I9</accession>
<evidence type="ECO:0000256" key="1">
    <source>
        <dbReference type="RuleBase" id="RU365033"/>
    </source>
</evidence>
<dbReference type="GO" id="GO:0004528">
    <property type="term" value="F:phosphodiesterase I activity"/>
    <property type="evidence" value="ECO:0007669"/>
    <property type="project" value="UniProtKB-EC"/>
</dbReference>
<comment type="cofactor">
    <cofactor evidence="1">
        <name>Mg(2+)</name>
        <dbReference type="ChEBI" id="CHEBI:18420"/>
    </cofactor>
    <cofactor evidence="1">
        <name>Mn(2+)</name>
        <dbReference type="ChEBI" id="CHEBI:29035"/>
    </cofactor>
</comment>
<keyword evidence="3" id="KW-1185">Reference proteome</keyword>
<proteinExistence type="inferred from homology"/>
<dbReference type="EMBL" id="MU825881">
    <property type="protein sequence ID" value="KAJ7385438.1"/>
    <property type="molecule type" value="Genomic_DNA"/>
</dbReference>
<dbReference type="PANTHER" id="PTHR15749:SF4">
    <property type="entry name" value="FANCONI-ASSOCIATED NUCLEASE 1"/>
    <property type="match status" value="1"/>
</dbReference>
<keyword evidence="1" id="KW-0234">DNA repair</keyword>
<keyword evidence="1" id="KW-0540">Nuclease</keyword>
<dbReference type="GO" id="GO:0070336">
    <property type="term" value="F:flap-structured DNA binding"/>
    <property type="evidence" value="ECO:0007669"/>
    <property type="project" value="TreeGrafter"/>
</dbReference>
<sequence>MYGKWEFRPPGPPLAPSSHPRDRTLVMWLTSAGTVTLHALCSIRNNTSLLKLKHTLYNVAPIHQVFFYITNRAKQALGCCVRLASDPKDVFCRLLLLFTMNVIPDDEDAANNGQAQQVSTLYLANIGKVIYPAYVIDRPTPVFHSRDSLVAFAEAYQQKHEMLVALENNNFEQAYSYYPKRQRNLMTFLQD</sequence>
<keyword evidence="1" id="KW-0227">DNA damage</keyword>
<protein>
    <recommendedName>
        <fullName evidence="1">Fanconi-associated nuclease</fullName>
        <ecNumber evidence="1">3.1.4.1</ecNumber>
    </recommendedName>
</protein>
<dbReference type="OrthoDB" id="76364at2759"/>
<dbReference type="GO" id="GO:0005634">
    <property type="term" value="C:nucleus"/>
    <property type="evidence" value="ECO:0007669"/>
    <property type="project" value="UniProtKB-SubCell"/>
</dbReference>
<keyword evidence="1" id="KW-0460">Magnesium</keyword>
<dbReference type="GO" id="GO:0017108">
    <property type="term" value="F:5'-flap endonuclease activity"/>
    <property type="evidence" value="ECO:0007669"/>
    <property type="project" value="TreeGrafter"/>
</dbReference>
<dbReference type="GO" id="GO:0008409">
    <property type="term" value="F:5'-3' exonuclease activity"/>
    <property type="evidence" value="ECO:0007669"/>
    <property type="project" value="TreeGrafter"/>
</dbReference>
<comment type="catalytic activity">
    <reaction evidence="1">
        <text>Hydrolytically removes 5'-nucleotides successively from the 3'-hydroxy termini of 3'-hydroxy-terminated oligonucleotides.</text>
        <dbReference type="EC" id="3.1.4.1"/>
    </reaction>
</comment>
<comment type="similarity">
    <text evidence="1">Belongs to the FAN1 family.</text>
</comment>
<reference evidence="2" key="1">
    <citation type="submission" date="2023-01" db="EMBL/GenBank/DDBJ databases">
        <title>Genome assembly of the deep-sea coral Lophelia pertusa.</title>
        <authorList>
            <person name="Herrera S."/>
            <person name="Cordes E."/>
        </authorList>
    </citation>
    <scope>NUCLEOTIDE SEQUENCE</scope>
    <source>
        <strain evidence="2">USNM1676648</strain>
        <tissue evidence="2">Polyp</tissue>
    </source>
</reference>
<dbReference type="InterPro" id="IPR033315">
    <property type="entry name" value="Fan1-like"/>
</dbReference>